<comment type="function">
    <text evidence="14">Reduces disulfideprotein thioredoxin (Trx) to its dithiol-containing form. Homodimeric flavoprotein involved in the regulation of cellular redox reactions, growth and differentiation. Contains a selenocysteine residue at the C-terminal active site that is essential for catalysis. Also has reductase activity on hydrogen peroxide (H2O2).</text>
</comment>
<dbReference type="PANTHER" id="PTHR42737:SF8">
    <property type="entry name" value="THIOREDOXIN-DISULFIDE REDUCTASE"/>
    <property type="match status" value="1"/>
</dbReference>
<keyword evidence="8" id="KW-1015">Disulfide bond</keyword>
<gene>
    <name evidence="19" type="primary">TXNRD1</name>
</gene>
<dbReference type="InterPro" id="IPR036188">
    <property type="entry name" value="FAD/NAD-bd_sf"/>
</dbReference>
<evidence type="ECO:0000313" key="19">
    <source>
        <dbReference type="Ensembl" id="ENSOKIP00005102303.1"/>
    </source>
</evidence>
<dbReference type="GO" id="GO:0005739">
    <property type="term" value="C:mitochondrion"/>
    <property type="evidence" value="ECO:0007669"/>
    <property type="project" value="TreeGrafter"/>
</dbReference>
<accession>A0A8C7KFP5</accession>
<evidence type="ECO:0000256" key="16">
    <source>
        <dbReference type="ARBA" id="ARBA00048992"/>
    </source>
</evidence>
<protein>
    <recommendedName>
        <fullName evidence="11">Thioredoxin reductase 1, cytoplasmic</fullName>
        <ecNumber evidence="10">1.11.1.2</ecNumber>
        <ecNumber evidence="3">1.8.1.9</ecNumber>
    </recommendedName>
    <alternativeName>
        <fullName evidence="13">Peroxidase TXNRD1</fullName>
    </alternativeName>
    <alternativeName>
        <fullName evidence="12">Thioredoxin reductase TR1</fullName>
    </alternativeName>
</protein>
<dbReference type="Gene3D" id="3.50.50.60">
    <property type="entry name" value="FAD/NAD(P)-binding domain"/>
    <property type="match status" value="3"/>
</dbReference>
<dbReference type="GO" id="GO:0050660">
    <property type="term" value="F:flavin adenine dinucleotide binding"/>
    <property type="evidence" value="ECO:0007669"/>
    <property type="project" value="InterPro"/>
</dbReference>
<proteinExistence type="inferred from homology"/>
<keyword evidence="9" id="KW-0676">Redox-active center</keyword>
<evidence type="ECO:0000256" key="7">
    <source>
        <dbReference type="ARBA" id="ARBA00023002"/>
    </source>
</evidence>
<evidence type="ECO:0000256" key="9">
    <source>
        <dbReference type="ARBA" id="ARBA00023284"/>
    </source>
</evidence>
<evidence type="ECO:0000256" key="11">
    <source>
        <dbReference type="ARBA" id="ARBA00044068"/>
    </source>
</evidence>
<dbReference type="InterPro" id="IPR046952">
    <property type="entry name" value="GSHR/TRXR-like"/>
</dbReference>
<dbReference type="GO" id="GO:0005829">
    <property type="term" value="C:cytosol"/>
    <property type="evidence" value="ECO:0007669"/>
    <property type="project" value="TreeGrafter"/>
</dbReference>
<evidence type="ECO:0000259" key="18">
    <source>
        <dbReference type="Pfam" id="PF07992"/>
    </source>
</evidence>
<dbReference type="EC" id="1.8.1.9" evidence="3"/>
<dbReference type="InterPro" id="IPR023753">
    <property type="entry name" value="FAD/NAD-binding_dom"/>
</dbReference>
<dbReference type="SUPFAM" id="SSF51905">
    <property type="entry name" value="FAD/NAD(P)-binding domain"/>
    <property type="match status" value="2"/>
</dbReference>
<dbReference type="Ensembl" id="ENSOKIT00005109598.1">
    <property type="protein sequence ID" value="ENSOKIP00005102303.1"/>
    <property type="gene ID" value="ENSOKIG00005044937.1"/>
</dbReference>
<comment type="catalytic activity">
    <reaction evidence="15">
        <text>[thioredoxin]-dithiol + NADP(+) = [thioredoxin]-disulfide + NADPH + H(+)</text>
        <dbReference type="Rhea" id="RHEA:20345"/>
        <dbReference type="Rhea" id="RHEA-COMP:10698"/>
        <dbReference type="Rhea" id="RHEA-COMP:10700"/>
        <dbReference type="ChEBI" id="CHEBI:15378"/>
        <dbReference type="ChEBI" id="CHEBI:29950"/>
        <dbReference type="ChEBI" id="CHEBI:50058"/>
        <dbReference type="ChEBI" id="CHEBI:57783"/>
        <dbReference type="ChEBI" id="CHEBI:58349"/>
        <dbReference type="EC" id="1.8.1.9"/>
    </reaction>
    <physiologicalReaction direction="right-to-left" evidence="15">
        <dbReference type="Rhea" id="RHEA:20347"/>
    </physiologicalReaction>
</comment>
<keyword evidence="6" id="KW-0712">Selenocysteine</keyword>
<dbReference type="GO" id="GO:0050137">
    <property type="term" value="F:NADPH peroxidase activity"/>
    <property type="evidence" value="ECO:0007669"/>
    <property type="project" value="UniProtKB-EC"/>
</dbReference>
<feature type="domain" description="FAD/NAD(P)-binding" evidence="18">
    <location>
        <begin position="13"/>
        <end position="318"/>
    </location>
</feature>
<organism evidence="19 20">
    <name type="scientific">Oncorhynchus kisutch</name>
    <name type="common">Coho salmon</name>
    <name type="synonym">Salmo kisutch</name>
    <dbReference type="NCBI Taxonomy" id="8019"/>
    <lineage>
        <taxon>Eukaryota</taxon>
        <taxon>Metazoa</taxon>
        <taxon>Chordata</taxon>
        <taxon>Craniata</taxon>
        <taxon>Vertebrata</taxon>
        <taxon>Euteleostomi</taxon>
        <taxon>Actinopterygii</taxon>
        <taxon>Neopterygii</taxon>
        <taxon>Teleostei</taxon>
        <taxon>Protacanthopterygii</taxon>
        <taxon>Salmoniformes</taxon>
        <taxon>Salmonidae</taxon>
        <taxon>Salmoninae</taxon>
        <taxon>Oncorhynchus</taxon>
    </lineage>
</organism>
<comment type="cofactor">
    <cofactor evidence="1">
        <name>FAD</name>
        <dbReference type="ChEBI" id="CHEBI:57692"/>
    </cofactor>
</comment>
<keyword evidence="5" id="KW-0274">FAD</keyword>
<dbReference type="InterPro" id="IPR016156">
    <property type="entry name" value="FAD/NAD-linked_Rdtase_dimer_sf"/>
</dbReference>
<dbReference type="GO" id="GO:0034599">
    <property type="term" value="P:cellular response to oxidative stress"/>
    <property type="evidence" value="ECO:0007669"/>
    <property type="project" value="TreeGrafter"/>
</dbReference>
<evidence type="ECO:0000256" key="14">
    <source>
        <dbReference type="ARBA" id="ARBA00045717"/>
    </source>
</evidence>
<evidence type="ECO:0000256" key="8">
    <source>
        <dbReference type="ARBA" id="ARBA00023157"/>
    </source>
</evidence>
<dbReference type="Proteomes" id="UP000694557">
    <property type="component" value="Unassembled WGS sequence"/>
</dbReference>
<dbReference type="GO" id="GO:0004362">
    <property type="term" value="F:glutathione-disulfide reductase (NADPH) activity"/>
    <property type="evidence" value="ECO:0007669"/>
    <property type="project" value="TreeGrafter"/>
</dbReference>
<dbReference type="GO" id="GO:0006749">
    <property type="term" value="P:glutathione metabolic process"/>
    <property type="evidence" value="ECO:0007669"/>
    <property type="project" value="TreeGrafter"/>
</dbReference>
<dbReference type="PANTHER" id="PTHR42737">
    <property type="entry name" value="GLUTATHIONE REDUCTASE"/>
    <property type="match status" value="1"/>
</dbReference>
<dbReference type="Pfam" id="PF02852">
    <property type="entry name" value="Pyr_redox_dim"/>
    <property type="match status" value="1"/>
</dbReference>
<dbReference type="GO" id="GO:0045454">
    <property type="term" value="P:cell redox homeostasis"/>
    <property type="evidence" value="ECO:0007669"/>
    <property type="project" value="InterPro"/>
</dbReference>
<evidence type="ECO:0000256" key="10">
    <source>
        <dbReference type="ARBA" id="ARBA00044049"/>
    </source>
</evidence>
<evidence type="ECO:0000256" key="1">
    <source>
        <dbReference type="ARBA" id="ARBA00001974"/>
    </source>
</evidence>
<evidence type="ECO:0000256" key="4">
    <source>
        <dbReference type="ARBA" id="ARBA00022630"/>
    </source>
</evidence>
<keyword evidence="4" id="KW-0285">Flavoprotein</keyword>
<evidence type="ECO:0000256" key="5">
    <source>
        <dbReference type="ARBA" id="ARBA00022827"/>
    </source>
</evidence>
<sequence>MDQTRLPCGQYDYDLLVIGGGSGGLAVAKVVIIDFRCPPGLAGSSVNVGSIPRKLLHQASPLGKAIQDMFVLLRVHMFCCYVLLWSVVSHGWGEMVEVVQQHVKSVSFELRRELRDSDVTYLNAHGEILVPHIVQVRPITQPAETLVIAVGDRKQYLIIPGDREHCITRLALMTCSLCPHSPGRTLIVGGSSEGLECAGFLFGLGLEVTVLVRSHLVPGFDHKRVQKIENHMLVHGVEQIEAGSLKVTAVSTVGRETLICWGFTSTYLVLLAVGRDTCTSDIGIDHVGVKYNQETGKISVNEKEQSSVGYVYAMWAVQEGRSLTTALSMQAGRLLAHRLYGGHSTTVRRQGLGNVPTVMFPPMEYYSTCGLSEENAILKFGEDNVEVHIGRYLEGTRCYAKVICHIPDYIIENVVGLHVMGPSAGEVFQGFAVALRCGLIKQQLDTTVRLHPVCAQVSTPVSLPLHCNN</sequence>
<dbReference type="Pfam" id="PF07992">
    <property type="entry name" value="Pyr_redox_2"/>
    <property type="match status" value="1"/>
</dbReference>
<dbReference type="AlphaFoldDB" id="A0A8C7KFP5"/>
<evidence type="ECO:0000256" key="6">
    <source>
        <dbReference type="ARBA" id="ARBA00022933"/>
    </source>
</evidence>
<evidence type="ECO:0000256" key="3">
    <source>
        <dbReference type="ARBA" id="ARBA00012610"/>
    </source>
</evidence>
<evidence type="ECO:0000256" key="13">
    <source>
        <dbReference type="ARBA" id="ARBA00044275"/>
    </source>
</evidence>
<evidence type="ECO:0000313" key="20">
    <source>
        <dbReference type="Proteomes" id="UP000694557"/>
    </source>
</evidence>
<feature type="domain" description="Pyridine nucleotide-disulphide oxidoreductase dimerisation" evidence="17">
    <location>
        <begin position="355"/>
        <end position="456"/>
    </location>
</feature>
<keyword evidence="7" id="KW-0560">Oxidoreductase</keyword>
<reference evidence="19" key="2">
    <citation type="submission" date="2025-09" db="UniProtKB">
        <authorList>
            <consortium name="Ensembl"/>
        </authorList>
    </citation>
    <scope>IDENTIFICATION</scope>
</reference>
<dbReference type="EC" id="1.11.1.2" evidence="10"/>
<evidence type="ECO:0000259" key="17">
    <source>
        <dbReference type="Pfam" id="PF02852"/>
    </source>
</evidence>
<comment type="similarity">
    <text evidence="2">Belongs to the class-I pyridine nucleotide-disulfide oxidoreductase family.</text>
</comment>
<dbReference type="SUPFAM" id="SSF55424">
    <property type="entry name" value="FAD/NAD-linked reductases, dimerisation (C-terminal) domain"/>
    <property type="match status" value="1"/>
</dbReference>
<dbReference type="PRINTS" id="PR00368">
    <property type="entry name" value="FADPNR"/>
</dbReference>
<keyword evidence="20" id="KW-1185">Reference proteome</keyword>
<dbReference type="PRINTS" id="PR00411">
    <property type="entry name" value="PNDRDTASEI"/>
</dbReference>
<dbReference type="GeneTree" id="ENSGT00940000160180"/>
<comment type="catalytic activity">
    <reaction evidence="16">
        <text>H2O2 + NADPH + H(+) = NADP(+) + 2 H2O</text>
        <dbReference type="Rhea" id="RHEA:15173"/>
        <dbReference type="ChEBI" id="CHEBI:15377"/>
        <dbReference type="ChEBI" id="CHEBI:15378"/>
        <dbReference type="ChEBI" id="CHEBI:16240"/>
        <dbReference type="ChEBI" id="CHEBI:57783"/>
        <dbReference type="ChEBI" id="CHEBI:58349"/>
        <dbReference type="EC" id="1.11.1.2"/>
    </reaction>
    <physiologicalReaction direction="left-to-right" evidence="16">
        <dbReference type="Rhea" id="RHEA:15174"/>
    </physiologicalReaction>
</comment>
<dbReference type="InterPro" id="IPR004099">
    <property type="entry name" value="Pyr_nucl-diS_OxRdtase_dimer"/>
</dbReference>
<evidence type="ECO:0000256" key="12">
    <source>
        <dbReference type="ARBA" id="ARBA00044212"/>
    </source>
</evidence>
<dbReference type="Gene3D" id="3.30.390.30">
    <property type="match status" value="1"/>
</dbReference>
<reference evidence="19" key="1">
    <citation type="submission" date="2025-08" db="UniProtKB">
        <authorList>
            <consortium name="Ensembl"/>
        </authorList>
    </citation>
    <scope>IDENTIFICATION</scope>
</reference>
<evidence type="ECO:0000256" key="15">
    <source>
        <dbReference type="ARBA" id="ARBA00047387"/>
    </source>
</evidence>
<dbReference type="GO" id="GO:0004791">
    <property type="term" value="F:thioredoxin-disulfide reductase (NADPH) activity"/>
    <property type="evidence" value="ECO:0007669"/>
    <property type="project" value="UniProtKB-EC"/>
</dbReference>
<evidence type="ECO:0000256" key="2">
    <source>
        <dbReference type="ARBA" id="ARBA00007532"/>
    </source>
</evidence>
<name>A0A8C7KFP5_ONCKI</name>